<feature type="region of interest" description="Disordered" evidence="1">
    <location>
        <begin position="126"/>
        <end position="145"/>
    </location>
</feature>
<protein>
    <submittedName>
        <fullName evidence="2">Putative receptor</fullName>
    </submittedName>
</protein>
<sequence length="200" mass="20411">MPSGTEPLLCRVAAGALPGLQEPLTGSYLVGPVSAAPPGDAIRHGAALLPGGGYALPGLPGPLTRSHLVGPVSAAPPGDAIRHRAAFMPGGGWRLTRPTVASCLAFPPLPAGKRDCLRRWRRPAAPLAPRSGSAPPRGQNSPPEPTLVALAIGAVTPSRPISHARATSAGFAPCSSATAARVSIIRIPRGFRYLPIPLPR</sequence>
<dbReference type="AlphaFoldDB" id="A0A377XRW3"/>
<evidence type="ECO:0000313" key="3">
    <source>
        <dbReference type="Proteomes" id="UP000254340"/>
    </source>
</evidence>
<feature type="compositionally biased region" description="Low complexity" evidence="1">
    <location>
        <begin position="126"/>
        <end position="137"/>
    </location>
</feature>
<proteinExistence type="predicted"/>
<name>A0A377XRW3_KLEPN</name>
<dbReference type="EMBL" id="UGLH01000006">
    <property type="protein sequence ID" value="STT84905.1"/>
    <property type="molecule type" value="Genomic_DNA"/>
</dbReference>
<evidence type="ECO:0000313" key="2">
    <source>
        <dbReference type="EMBL" id="STT84905.1"/>
    </source>
</evidence>
<evidence type="ECO:0000256" key="1">
    <source>
        <dbReference type="SAM" id="MobiDB-lite"/>
    </source>
</evidence>
<accession>A0A377XRW3</accession>
<gene>
    <name evidence="2" type="primary">yhhM</name>
    <name evidence="2" type="ORF">NCTC5047_05969</name>
</gene>
<organism evidence="2 3">
    <name type="scientific">Klebsiella pneumoniae</name>
    <dbReference type="NCBI Taxonomy" id="573"/>
    <lineage>
        <taxon>Bacteria</taxon>
        <taxon>Pseudomonadati</taxon>
        <taxon>Pseudomonadota</taxon>
        <taxon>Gammaproteobacteria</taxon>
        <taxon>Enterobacterales</taxon>
        <taxon>Enterobacteriaceae</taxon>
        <taxon>Klebsiella/Raoultella group</taxon>
        <taxon>Klebsiella</taxon>
        <taxon>Klebsiella pneumoniae complex</taxon>
    </lineage>
</organism>
<keyword evidence="2" id="KW-0675">Receptor</keyword>
<reference evidence="2 3" key="1">
    <citation type="submission" date="2018-06" db="EMBL/GenBank/DDBJ databases">
        <authorList>
            <consortium name="Pathogen Informatics"/>
            <person name="Doyle S."/>
        </authorList>
    </citation>
    <scope>NUCLEOTIDE SEQUENCE [LARGE SCALE GENOMIC DNA]</scope>
    <source>
        <strain evidence="2 3">NCTC5047</strain>
    </source>
</reference>
<dbReference type="Proteomes" id="UP000254340">
    <property type="component" value="Unassembled WGS sequence"/>
</dbReference>